<evidence type="ECO:0000259" key="10">
    <source>
        <dbReference type="PROSITE" id="PS50157"/>
    </source>
</evidence>
<feature type="binding site" evidence="8">
    <location>
        <position position="75"/>
    </location>
    <ligand>
        <name>Zn(2+)</name>
        <dbReference type="ChEBI" id="CHEBI:29105"/>
    </ligand>
</feature>
<evidence type="ECO:0000256" key="1">
    <source>
        <dbReference type="ARBA" id="ARBA00004123"/>
    </source>
</evidence>
<evidence type="ECO:0000256" key="2">
    <source>
        <dbReference type="ARBA" id="ARBA00022723"/>
    </source>
</evidence>
<evidence type="ECO:0000256" key="6">
    <source>
        <dbReference type="ARBA" id="ARBA00023242"/>
    </source>
</evidence>
<dbReference type="InterPro" id="IPR013087">
    <property type="entry name" value="Znf_C2H2_type"/>
</dbReference>
<evidence type="ECO:0000256" key="9">
    <source>
        <dbReference type="SAM" id="MobiDB-lite"/>
    </source>
</evidence>
<feature type="binding site" evidence="8">
    <location>
        <position position="20"/>
    </location>
    <ligand>
        <name>Zn(2+)</name>
        <dbReference type="ChEBI" id="CHEBI:29105"/>
    </ligand>
</feature>
<feature type="region of interest" description="Disordered" evidence="9">
    <location>
        <begin position="1054"/>
        <end position="1080"/>
    </location>
</feature>
<keyword evidence="12" id="KW-1185">Reference proteome</keyword>
<evidence type="ECO:0000259" key="11">
    <source>
        <dbReference type="PROSITE" id="PS51915"/>
    </source>
</evidence>
<feature type="region of interest" description="Disordered" evidence="9">
    <location>
        <begin position="439"/>
        <end position="459"/>
    </location>
</feature>
<feature type="compositionally biased region" description="Basic and acidic residues" evidence="9">
    <location>
        <begin position="784"/>
        <end position="795"/>
    </location>
</feature>
<dbReference type="InterPro" id="IPR012934">
    <property type="entry name" value="Znf_AD"/>
</dbReference>
<feature type="region of interest" description="Disordered" evidence="9">
    <location>
        <begin position="486"/>
        <end position="518"/>
    </location>
</feature>
<keyword evidence="3" id="KW-0677">Repeat</keyword>
<dbReference type="SUPFAM" id="SSF57716">
    <property type="entry name" value="Glucocorticoid receptor-like (DNA-binding domain)"/>
    <property type="match status" value="1"/>
</dbReference>
<feature type="compositionally biased region" description="Acidic residues" evidence="9">
    <location>
        <begin position="497"/>
        <end position="509"/>
    </location>
</feature>
<feature type="region of interest" description="Disordered" evidence="9">
    <location>
        <begin position="857"/>
        <end position="888"/>
    </location>
</feature>
<evidence type="ECO:0000256" key="8">
    <source>
        <dbReference type="PROSITE-ProRule" id="PRU01263"/>
    </source>
</evidence>
<dbReference type="Gene3D" id="3.30.160.60">
    <property type="entry name" value="Classic Zinc Finger"/>
    <property type="match status" value="1"/>
</dbReference>
<feature type="region of interest" description="Disordered" evidence="9">
    <location>
        <begin position="128"/>
        <end position="147"/>
    </location>
</feature>
<evidence type="ECO:0000256" key="4">
    <source>
        <dbReference type="ARBA" id="ARBA00022771"/>
    </source>
</evidence>
<dbReference type="SMART" id="SM00868">
    <property type="entry name" value="zf-AD"/>
    <property type="match status" value="1"/>
</dbReference>
<dbReference type="PROSITE" id="PS50157">
    <property type="entry name" value="ZINC_FINGER_C2H2_2"/>
    <property type="match status" value="1"/>
</dbReference>
<dbReference type="PROSITE" id="PS00028">
    <property type="entry name" value="ZINC_FINGER_C2H2_1"/>
    <property type="match status" value="1"/>
</dbReference>
<dbReference type="GO" id="GO:0008270">
    <property type="term" value="F:zinc ion binding"/>
    <property type="evidence" value="ECO:0007669"/>
    <property type="project" value="UniProtKB-UniRule"/>
</dbReference>
<feature type="compositionally biased region" description="Basic and acidic residues" evidence="9">
    <location>
        <begin position="866"/>
        <end position="875"/>
    </location>
</feature>
<keyword evidence="2 8" id="KW-0479">Metal-binding</keyword>
<dbReference type="Pfam" id="PF07776">
    <property type="entry name" value="zf-AD"/>
    <property type="match status" value="1"/>
</dbReference>
<sequence>MERFAFKIDAALRANLHKICRLCGIDNPSKVPILLPNEDIVIDLDEPSLSQKIYDLVGVLVRKYDKMPQTICSICVDKINDFYEFREMCYATNTQTRELLGLKPLEPQKLIDLKPIVNAKGVPVPVVSTNKRGRKRKSDETAGSSSKISPEIQVDVIKKERESIATTRKKLRLQPAKTEIKEEQPENVAPTCAVETAKTFAKKTRKSACTVCGEKFETKELAEKHRGVEHVPTITRYYCNACDQTHNNNSDIKAHLLWHKLSKSPFKCPLCDVELSNNYAFSRHMRDHTVVTPLQLQVFDRECPLCKKTFVTNYFYNTHPCAIRARKCGGCNRTLGSEITYMRHAATCPKIYLTHSKHILPEAANIEDQMRIKNEVGVDDTTDALTMQPKVRMKRLSSSKGRSSADEAPDMASTYDGDDVDMQPIVLMERLASPLVREAAGPNKLGAPKSKSSERVSSKKYLKRVDQLLRSTINTLTSIKHEPEVHIHDTGPPVEQTDSDVDDEPADTCDDFHAADDDSDAEELNNATADIAAAQKEEVPNIAVKQEPIDEALGRQPLEEVASDGVYIKQEPKPFALKLKITKNHGQLNSSLVDENEETQTKSSKKKKKRKHKERNKETEMPAPVDSAQMEAEETASSNFSVNIKQERLDDGYQDTTSQSRDAESAAGSTVMTSIPMTQFEDGSYEYPRQEAEEFTQPAPGVETEPEDVKPNRLELDRMLKIAHVASGVDMGEEDMQLENSIAASSNESNVNKTTSQEATPKPKSSKLTARKSVGGIPRKKALDRKPTSDDKDARPSVSEATCMLASAAAVKPASEAAAVLLPTLPQIVAIESGAVASFEGIAGVTIKPEPCNRGYADEMQQEEEQCLHENENAHNNEMQQEDDERVDEINHNDKIDEEAAYISSLDFNNVRVKQEKDLDLSDEQFDSNELATDRYNGLPGSESHSEDDDEDSLSSGDEAEKMADAEELERATRIYREIELMPLEENNDIIEPLVAALDAAGNEVEEPPTAMSKENKVIKEQPATSPLEANTENQDIPVLVDNNDAQQQRVQETNYIEEETTPATENNSEQPPHPELQASNYMVDEKAPALEKNNDPTQEIGETSAIEKEKTPAVVENTHVEEILVPKLQENTEMKTEAMPAVEENNAIQELPEPAFGFVITSVCSGVDAPEIAANSSYTPTDEEAAISHEDTISAPKDCEAEAQPISDNTAVFPNCPPIDEEQQNVLNQLSADQLPQLSMEMEPPLIPAPQEPESSTPTSISGESQCSTSNISNINACDEALASLNGVVQNEETENRINEQHQQEQLQQQRCQDDDFNINEIAENNNNANIERELQDDANGAQENLNT</sequence>
<feature type="region of interest" description="Disordered" evidence="9">
    <location>
        <begin position="585"/>
        <end position="675"/>
    </location>
</feature>
<gene>
    <name evidence="13" type="primary">LOC115620498</name>
</gene>
<feature type="compositionally biased region" description="Basic residues" evidence="9">
    <location>
        <begin position="603"/>
        <end position="614"/>
    </location>
</feature>
<feature type="region of interest" description="Disordered" evidence="9">
    <location>
        <begin position="919"/>
        <end position="969"/>
    </location>
</feature>
<name>A0A6J2T308_DROLE</name>
<feature type="region of interest" description="Disordered" evidence="9">
    <location>
        <begin position="687"/>
        <end position="713"/>
    </location>
</feature>
<keyword evidence="6" id="KW-0539">Nucleus</keyword>
<feature type="compositionally biased region" description="Polar residues" evidence="9">
    <location>
        <begin position="1062"/>
        <end position="1071"/>
    </location>
</feature>
<feature type="region of interest" description="Disordered" evidence="9">
    <location>
        <begin position="1092"/>
        <end position="1119"/>
    </location>
</feature>
<dbReference type="SMART" id="SM00355">
    <property type="entry name" value="ZnF_C2H2"/>
    <property type="match status" value="3"/>
</dbReference>
<feature type="binding site" evidence="8">
    <location>
        <position position="23"/>
    </location>
    <ligand>
        <name>Zn(2+)</name>
        <dbReference type="ChEBI" id="CHEBI:29105"/>
    </ligand>
</feature>
<feature type="region of interest" description="Disordered" evidence="9">
    <location>
        <begin position="730"/>
        <end position="799"/>
    </location>
</feature>
<feature type="region of interest" description="Disordered" evidence="9">
    <location>
        <begin position="1245"/>
        <end position="1271"/>
    </location>
</feature>
<dbReference type="PROSITE" id="PS51915">
    <property type="entry name" value="ZAD"/>
    <property type="match status" value="1"/>
</dbReference>
<evidence type="ECO:0000256" key="7">
    <source>
        <dbReference type="PROSITE-ProRule" id="PRU00042"/>
    </source>
</evidence>
<feature type="domain" description="C2H2-type" evidence="10">
    <location>
        <begin position="266"/>
        <end position="293"/>
    </location>
</feature>
<feature type="compositionally biased region" description="Low complexity" evidence="9">
    <location>
        <begin position="739"/>
        <end position="752"/>
    </location>
</feature>
<accession>A0A6J2T308</accession>
<feature type="compositionally biased region" description="Polar residues" evidence="9">
    <location>
        <begin position="635"/>
        <end position="644"/>
    </location>
</feature>
<keyword evidence="5 8" id="KW-0862">Zinc</keyword>
<feature type="compositionally biased region" description="Basic and acidic residues" evidence="9">
    <location>
        <begin position="959"/>
        <end position="969"/>
    </location>
</feature>
<organism evidence="12 13">
    <name type="scientific">Drosophila lebanonensis</name>
    <name type="common">Fruit fly</name>
    <name type="synonym">Scaptodrosophila lebanonensis</name>
    <dbReference type="NCBI Taxonomy" id="7225"/>
    <lineage>
        <taxon>Eukaryota</taxon>
        <taxon>Metazoa</taxon>
        <taxon>Ecdysozoa</taxon>
        <taxon>Arthropoda</taxon>
        <taxon>Hexapoda</taxon>
        <taxon>Insecta</taxon>
        <taxon>Pterygota</taxon>
        <taxon>Neoptera</taxon>
        <taxon>Endopterygota</taxon>
        <taxon>Diptera</taxon>
        <taxon>Brachycera</taxon>
        <taxon>Muscomorpha</taxon>
        <taxon>Ephydroidea</taxon>
        <taxon>Drosophilidae</taxon>
        <taxon>Scaptodrosophila</taxon>
    </lineage>
</organism>
<feature type="compositionally biased region" description="Polar residues" evidence="9">
    <location>
        <begin position="1254"/>
        <end position="1271"/>
    </location>
</feature>
<dbReference type="InterPro" id="IPR050888">
    <property type="entry name" value="ZnF_C2H2-type_TF"/>
</dbReference>
<dbReference type="SUPFAM" id="SSF57667">
    <property type="entry name" value="beta-beta-alpha zinc fingers"/>
    <property type="match status" value="1"/>
</dbReference>
<dbReference type="GO" id="GO:0005634">
    <property type="term" value="C:nucleus"/>
    <property type="evidence" value="ECO:0007669"/>
    <property type="project" value="UniProtKB-SubCell"/>
</dbReference>
<dbReference type="RefSeq" id="XP_030369610.1">
    <property type="nucleotide sequence ID" value="XM_030513750.1"/>
</dbReference>
<protein>
    <submittedName>
        <fullName evidence="13">Uncharacterized protein LOC115620498</fullName>
    </submittedName>
</protein>
<comment type="subcellular location">
    <subcellularLocation>
        <location evidence="1">Nucleus</location>
    </subcellularLocation>
</comment>
<dbReference type="Gene3D" id="3.40.1800.20">
    <property type="match status" value="1"/>
</dbReference>
<dbReference type="Pfam" id="PF00096">
    <property type="entry name" value="zf-C2H2"/>
    <property type="match status" value="1"/>
</dbReference>
<reference evidence="13" key="1">
    <citation type="submission" date="2025-08" db="UniProtKB">
        <authorList>
            <consortium name="RefSeq"/>
        </authorList>
    </citation>
    <scope>IDENTIFICATION</scope>
    <source>
        <strain evidence="13">11010-0011.00</strain>
        <tissue evidence="13">Whole body</tissue>
    </source>
</reference>
<dbReference type="PANTHER" id="PTHR24406">
    <property type="entry name" value="TRANSCRIPTIONAL REPRESSOR CTCFL-RELATED"/>
    <property type="match status" value="1"/>
</dbReference>
<dbReference type="InterPro" id="IPR036236">
    <property type="entry name" value="Znf_C2H2_sf"/>
</dbReference>
<feature type="binding site" evidence="8">
    <location>
        <position position="72"/>
    </location>
    <ligand>
        <name>Zn(2+)</name>
        <dbReference type="ChEBI" id="CHEBI:29105"/>
    </ligand>
</feature>
<evidence type="ECO:0000313" key="12">
    <source>
        <dbReference type="Proteomes" id="UP000504634"/>
    </source>
</evidence>
<evidence type="ECO:0000256" key="5">
    <source>
        <dbReference type="ARBA" id="ARBA00022833"/>
    </source>
</evidence>
<proteinExistence type="predicted"/>
<dbReference type="OrthoDB" id="7765040at2759"/>
<dbReference type="Proteomes" id="UP000504634">
    <property type="component" value="Unplaced"/>
</dbReference>
<keyword evidence="4 7" id="KW-0863">Zinc-finger</keyword>
<dbReference type="GeneID" id="115620498"/>
<evidence type="ECO:0000256" key="3">
    <source>
        <dbReference type="ARBA" id="ARBA00022737"/>
    </source>
</evidence>
<feature type="domain" description="ZAD" evidence="11">
    <location>
        <begin position="18"/>
        <end position="99"/>
    </location>
</feature>
<evidence type="ECO:0000313" key="13">
    <source>
        <dbReference type="RefSeq" id="XP_030369610.1"/>
    </source>
</evidence>
<feature type="region of interest" description="Disordered" evidence="9">
    <location>
        <begin position="391"/>
        <end position="417"/>
    </location>
</feature>